<dbReference type="GO" id="GO:0005758">
    <property type="term" value="C:mitochondrial intermembrane space"/>
    <property type="evidence" value="ECO:0007669"/>
    <property type="project" value="InterPro"/>
</dbReference>
<dbReference type="PANTHER" id="PTHR11158">
    <property type="entry name" value="MSF1/PX19 RELATED"/>
    <property type="match status" value="1"/>
</dbReference>
<comment type="caution">
    <text evidence="2">The sequence shown here is derived from an EMBL/GenBank/DDBJ whole genome shotgun (WGS) entry which is preliminary data.</text>
</comment>
<gene>
    <name evidence="2" type="ORF">TCAL_11280</name>
</gene>
<evidence type="ECO:0000313" key="3">
    <source>
        <dbReference type="Proteomes" id="UP000318571"/>
    </source>
</evidence>
<sequence>MKIWTSEHVFNHNWETVTKSQWQKYPNPHNTAVVGTDVLDRSVDAQGVMHSRRIISSDWGLAPWVQGLIGSNRVCYAHEYSKVDPKNQLMEMDSINLTFCSFVSMHERMSYRPHPTDPSNKTLMKQETVVTVQGVPLTSYMESIILNTVSNNAGKGRIAMDWVVDKLKNETRCLSASIDKLKLEVTDLTHSVEDKVVNLAKKSLDDLQRDILKLQPKMLQAEDVKDAGSPF</sequence>
<evidence type="ECO:0000313" key="2">
    <source>
        <dbReference type="EMBL" id="TRY69065.1"/>
    </source>
</evidence>
<dbReference type="InterPro" id="IPR037365">
    <property type="entry name" value="Slowmo/Ups"/>
</dbReference>
<dbReference type="OMA" id="YCPWNEK"/>
<proteinExistence type="predicted"/>
<protein>
    <recommendedName>
        <fullName evidence="1">PRELI/MSF1 domain-containing protein</fullName>
    </recommendedName>
</protein>
<name>A0A553NUF7_TIGCA</name>
<dbReference type="AlphaFoldDB" id="A0A553NUF7"/>
<reference evidence="2 3" key="1">
    <citation type="journal article" date="2018" name="Nat. Ecol. Evol.">
        <title>Genomic signatures of mitonuclear coevolution across populations of Tigriopus californicus.</title>
        <authorList>
            <person name="Barreto F.S."/>
            <person name="Watson E.T."/>
            <person name="Lima T.G."/>
            <person name="Willett C.S."/>
            <person name="Edmands S."/>
            <person name="Li W."/>
            <person name="Burton R.S."/>
        </authorList>
    </citation>
    <scope>NUCLEOTIDE SEQUENCE [LARGE SCALE GENOMIC DNA]</scope>
    <source>
        <strain evidence="2 3">San Diego</strain>
    </source>
</reference>
<dbReference type="STRING" id="6832.A0A553NUF7"/>
<dbReference type="InterPro" id="IPR006797">
    <property type="entry name" value="PRELI/MSF1_dom"/>
</dbReference>
<keyword evidence="3" id="KW-1185">Reference proteome</keyword>
<dbReference type="OrthoDB" id="407630at2759"/>
<evidence type="ECO:0000259" key="1">
    <source>
        <dbReference type="PROSITE" id="PS50904"/>
    </source>
</evidence>
<dbReference type="Pfam" id="PF04707">
    <property type="entry name" value="PRELI"/>
    <property type="match status" value="1"/>
</dbReference>
<accession>A0A553NUF7</accession>
<dbReference type="PROSITE" id="PS50904">
    <property type="entry name" value="PRELI_MSF1"/>
    <property type="match status" value="1"/>
</dbReference>
<feature type="domain" description="PRELI/MSF1" evidence="1">
    <location>
        <begin position="1"/>
        <end position="172"/>
    </location>
</feature>
<dbReference type="EMBL" id="VCGU01000010">
    <property type="protein sequence ID" value="TRY69065.1"/>
    <property type="molecule type" value="Genomic_DNA"/>
</dbReference>
<organism evidence="2 3">
    <name type="scientific">Tigriopus californicus</name>
    <name type="common">Marine copepod</name>
    <dbReference type="NCBI Taxonomy" id="6832"/>
    <lineage>
        <taxon>Eukaryota</taxon>
        <taxon>Metazoa</taxon>
        <taxon>Ecdysozoa</taxon>
        <taxon>Arthropoda</taxon>
        <taxon>Crustacea</taxon>
        <taxon>Multicrustacea</taxon>
        <taxon>Hexanauplia</taxon>
        <taxon>Copepoda</taxon>
        <taxon>Harpacticoida</taxon>
        <taxon>Harpacticidae</taxon>
        <taxon>Tigriopus</taxon>
    </lineage>
</organism>
<dbReference type="Proteomes" id="UP000318571">
    <property type="component" value="Chromosome 1"/>
</dbReference>